<organism evidence="1">
    <name type="scientific">Roseomonas mucosa</name>
    <dbReference type="NCBI Taxonomy" id="207340"/>
    <lineage>
        <taxon>Bacteria</taxon>
        <taxon>Pseudomonadati</taxon>
        <taxon>Pseudomonadota</taxon>
        <taxon>Alphaproteobacteria</taxon>
        <taxon>Acetobacterales</taxon>
        <taxon>Roseomonadaceae</taxon>
        <taxon>Roseomonas</taxon>
    </lineage>
</organism>
<reference evidence="1" key="1">
    <citation type="submission" date="2017-12" db="EMBL/GenBank/DDBJ databases">
        <authorList>
            <person name="Martens C."/>
            <person name="Dahlstrom E."/>
            <person name="Barbian K."/>
            <person name="Sykora L."/>
            <person name="Ricklefs S."/>
            <person name="Bruno D."/>
            <person name="Anzick I."/>
            <person name="Myles I."/>
            <person name="Datta S.K."/>
        </authorList>
    </citation>
    <scope>NUCLEOTIDE SEQUENCE</scope>
    <source>
        <strain evidence="1">AD2</strain>
    </source>
</reference>
<dbReference type="Gene3D" id="3.30.1120.70">
    <property type="match status" value="1"/>
</dbReference>
<sequence>MGLFGRRAVPRQRIEPTLPAPEARTAAAGAGVTLATVLGSPRTLSGQRVSTRMAENLSAVMACVNAISSVMSSLPALVYRLGADGREEISTHPVARLVRQPNEAQTWPDLIEWGMAQVLLHGNAVWAIEWDRAGRPLALRPIPWEHVSPVLLPSGRMAYDVSRFVSPWGSTETPRRYLAEDVLHLKDRSDDGLIGRSRISRAPDVLGNAAGIQEFTGSVWRNQATPSGVVTAAEFLTDAQMDQLEASLGKHQGSRNARRVMVLPSGFKFDPVSLSPEDAEVLESRKFSTVEMCRLFQVPPPIVQDYSHNTFTNAQQAALWFAQFTLAPWARKIEAEFARSIFGPASDCSVEIDLSGLMRGDYATRWQAHEIAVRNNILTPDEVREVEGWGPRPAGHQGPQVAGS</sequence>
<accession>A0A4Y1N3C1</accession>
<gene>
    <name evidence="1" type="ORF">RADP37_05356</name>
</gene>
<dbReference type="Gene3D" id="3.40.140.120">
    <property type="match status" value="1"/>
</dbReference>
<dbReference type="InterPro" id="IPR006427">
    <property type="entry name" value="Portal_HK97"/>
</dbReference>
<dbReference type="NCBIfam" id="TIGR01537">
    <property type="entry name" value="portal_HK97"/>
    <property type="match status" value="1"/>
</dbReference>
<evidence type="ECO:0000313" key="1">
    <source>
        <dbReference type="EMBL" id="AWV24697.1"/>
    </source>
</evidence>
<name>A0A4Y1N3C1_9PROT</name>
<protein>
    <submittedName>
        <fullName evidence="1">Portal protein</fullName>
    </submittedName>
</protein>
<dbReference type="Pfam" id="PF04860">
    <property type="entry name" value="Phage_portal"/>
    <property type="match status" value="1"/>
</dbReference>
<proteinExistence type="predicted"/>
<dbReference type="AlphaFoldDB" id="A0A4Y1N3C1"/>
<dbReference type="InterPro" id="IPR006944">
    <property type="entry name" value="Phage/GTA_portal"/>
</dbReference>
<dbReference type="Gene3D" id="1.20.1270.210">
    <property type="match status" value="1"/>
</dbReference>
<dbReference type="EMBL" id="CP025189">
    <property type="protein sequence ID" value="AWV24697.1"/>
    <property type="molecule type" value="Genomic_DNA"/>
</dbReference>